<feature type="domain" description="BON" evidence="1">
    <location>
        <begin position="148"/>
        <end position="215"/>
    </location>
</feature>
<proteinExistence type="predicted"/>
<dbReference type="InterPro" id="IPR051686">
    <property type="entry name" value="Lipoprotein_DolP"/>
</dbReference>
<evidence type="ECO:0000313" key="3">
    <source>
        <dbReference type="Proteomes" id="UP000077829"/>
    </source>
</evidence>
<dbReference type="Gene3D" id="3.30.1340.30">
    <property type="match status" value="3"/>
</dbReference>
<organism evidence="2 3">
    <name type="scientific">Pseudomonas antarctica</name>
    <dbReference type="NCBI Taxonomy" id="219572"/>
    <lineage>
        <taxon>Bacteria</taxon>
        <taxon>Pseudomonadati</taxon>
        <taxon>Pseudomonadota</taxon>
        <taxon>Gammaproteobacteria</taxon>
        <taxon>Pseudomonadales</taxon>
        <taxon>Pseudomonadaceae</taxon>
        <taxon>Pseudomonas</taxon>
    </lineage>
</organism>
<dbReference type="PANTHER" id="PTHR34606">
    <property type="entry name" value="BON DOMAIN-CONTAINING PROTEIN"/>
    <property type="match status" value="1"/>
</dbReference>
<dbReference type="Proteomes" id="UP000077829">
    <property type="component" value="Chromosome"/>
</dbReference>
<protein>
    <recommendedName>
        <fullName evidence="1">BON domain-containing protein</fullName>
    </recommendedName>
</protein>
<dbReference type="AlphaFoldDB" id="A0A172Z1X9"/>
<dbReference type="RefSeq" id="WP_064452440.1">
    <property type="nucleotide sequence ID" value="NZ_CP015600.1"/>
</dbReference>
<feature type="domain" description="BON" evidence="1">
    <location>
        <begin position="2"/>
        <end position="70"/>
    </location>
</feature>
<dbReference type="InterPro" id="IPR014004">
    <property type="entry name" value="Transpt-assoc_nodulatn_dom_bac"/>
</dbReference>
<dbReference type="SMART" id="SM00749">
    <property type="entry name" value="BON"/>
    <property type="match status" value="3"/>
</dbReference>
<gene>
    <name evidence="2" type="ORF">A7J50_2928</name>
</gene>
<evidence type="ECO:0000313" key="2">
    <source>
        <dbReference type="EMBL" id="ANF86318.1"/>
    </source>
</evidence>
<dbReference type="PROSITE" id="PS50914">
    <property type="entry name" value="BON"/>
    <property type="match status" value="3"/>
</dbReference>
<dbReference type="PANTHER" id="PTHR34606:SF15">
    <property type="entry name" value="BON DOMAIN-CONTAINING PROTEIN"/>
    <property type="match status" value="1"/>
</dbReference>
<name>A0A172Z1X9_9PSED</name>
<evidence type="ECO:0000259" key="1">
    <source>
        <dbReference type="PROSITE" id="PS50914"/>
    </source>
</evidence>
<accession>A0A172Z1X9</accession>
<sequence length="215" mass="23653">MSDLTLRRRILDELEFLPHIDAGAIGVTLENGVVVLTGHVNTYAEKIAVECAVQAIKGVLALAEELEVRVSGLDAVEDSVIASRCLDLVRWNTTVSDEPIHIKVQHGWVTIRGNVEWQYQKEAVQSVIEQLQGVSRIDNFLVIQPKESTQDIKKLIDAALIRSAGLDVSKIRVTVHGNQVTLEGTVSLWSERKAVEQTAWAVAGVSHVENHLLIA</sequence>
<dbReference type="Pfam" id="PF04972">
    <property type="entry name" value="BON"/>
    <property type="match status" value="3"/>
</dbReference>
<dbReference type="PATRIC" id="fig|219572.3.peg.3005"/>
<dbReference type="STRING" id="219572.A7J50_2928"/>
<dbReference type="EMBL" id="CP015600">
    <property type="protein sequence ID" value="ANF86318.1"/>
    <property type="molecule type" value="Genomic_DNA"/>
</dbReference>
<reference evidence="2 3" key="1">
    <citation type="submission" date="2016-05" db="EMBL/GenBank/DDBJ databases">
        <title>Complete genome sequence of Pseudomonas antarctica PAMC 27494.</title>
        <authorList>
            <person name="Lee J."/>
        </authorList>
    </citation>
    <scope>NUCLEOTIDE SEQUENCE [LARGE SCALE GENOMIC DNA]</scope>
    <source>
        <strain evidence="2 3">PAMC 27494</strain>
    </source>
</reference>
<feature type="domain" description="BON" evidence="1">
    <location>
        <begin position="77"/>
        <end position="145"/>
    </location>
</feature>
<dbReference type="InterPro" id="IPR007055">
    <property type="entry name" value="BON_dom"/>
</dbReference>
<dbReference type="KEGG" id="panr:A7J50_2928"/>